<dbReference type="Pfam" id="PF00551">
    <property type="entry name" value="Formyl_trans_N"/>
    <property type="match status" value="1"/>
</dbReference>
<organism evidence="6 7">
    <name type="scientific">Gemmata massiliana</name>
    <dbReference type="NCBI Taxonomy" id="1210884"/>
    <lineage>
        <taxon>Bacteria</taxon>
        <taxon>Pseudomonadati</taxon>
        <taxon>Planctomycetota</taxon>
        <taxon>Planctomycetia</taxon>
        <taxon>Gemmatales</taxon>
        <taxon>Gemmataceae</taxon>
        <taxon>Gemmata</taxon>
    </lineage>
</organism>
<sequence>MRASRIKRAPARSIGRNPIRPRRPALIDCWLKLKAITETRTLFAIPMKNTAVLLITCPDRKGIVAAVAEFLYKFDANILHADQHQDAQGKLFLMRVEWDLAGFALDLAEFSRRFSPLADRFEMRWRLEDSRQPLRVALFVSKYDHCLMDLLYRHKTGELPCDIPLIVANHPDAKKWSDFYGVPFHLIPVPAGAKDEAEKQQLDLLAAEKIDLVVMARYMQVLSKNFVSKYPHRVINVHHSFLPAFVGAKPYHRAFERGVKLIGATSHYATEDLDEGPIIEQDVVRISHRDGLEDLLEKGRDLEKMVLSRAVRWHIDHRILIYDRKTVIFD</sequence>
<keyword evidence="1 3" id="KW-0554">One-carbon metabolism</keyword>
<dbReference type="Proteomes" id="UP000464178">
    <property type="component" value="Chromosome"/>
</dbReference>
<comment type="function">
    <text evidence="3">Catalyzes the hydrolysis of 10-formyltetrahydrofolate (formyl-FH4) to formate and tetrahydrofolate (FH4).</text>
</comment>
<dbReference type="InterPro" id="IPR004810">
    <property type="entry name" value="PurU"/>
</dbReference>
<dbReference type="PANTHER" id="PTHR42706">
    <property type="entry name" value="FORMYLTETRAHYDROFOLATE DEFORMYLASE"/>
    <property type="match status" value="1"/>
</dbReference>
<evidence type="ECO:0000256" key="2">
    <source>
        <dbReference type="ARBA" id="ARBA00022801"/>
    </source>
</evidence>
<dbReference type="PROSITE" id="PS51671">
    <property type="entry name" value="ACT"/>
    <property type="match status" value="1"/>
</dbReference>
<dbReference type="EC" id="3.5.1.10" evidence="3 4"/>
<dbReference type="InterPro" id="IPR045865">
    <property type="entry name" value="ACT-like_dom_sf"/>
</dbReference>
<comment type="similarity">
    <text evidence="3">Belongs to the PurU family.</text>
</comment>
<dbReference type="InterPro" id="IPR041729">
    <property type="entry name" value="Formyl-FH4-Hydrolase_C"/>
</dbReference>
<accession>A0A6P2CZR8</accession>
<dbReference type="EMBL" id="LR593886">
    <property type="protein sequence ID" value="VTR94638.1"/>
    <property type="molecule type" value="Genomic_DNA"/>
</dbReference>
<dbReference type="SUPFAM" id="SSF53328">
    <property type="entry name" value="Formyltransferase"/>
    <property type="match status" value="1"/>
</dbReference>
<keyword evidence="2 3" id="KW-0378">Hydrolase</keyword>
<dbReference type="CDD" id="cd08648">
    <property type="entry name" value="FMT_core_Formyl-FH4-Hydrolase_C"/>
    <property type="match status" value="1"/>
</dbReference>
<dbReference type="InterPro" id="IPR036477">
    <property type="entry name" value="Formyl_transf_N_sf"/>
</dbReference>
<dbReference type="PIRSF" id="PIRSF036480">
    <property type="entry name" value="FormyFH4_hydr"/>
    <property type="match status" value="1"/>
</dbReference>
<dbReference type="SUPFAM" id="SSF55021">
    <property type="entry name" value="ACT-like"/>
    <property type="match status" value="1"/>
</dbReference>
<evidence type="ECO:0000313" key="6">
    <source>
        <dbReference type="EMBL" id="VTR94638.1"/>
    </source>
</evidence>
<dbReference type="GO" id="GO:0008864">
    <property type="term" value="F:formyltetrahydrofolate deformylase activity"/>
    <property type="evidence" value="ECO:0007669"/>
    <property type="project" value="UniProtKB-UniRule"/>
</dbReference>
<dbReference type="KEGG" id="gms:SOIL9_30760"/>
<dbReference type="InterPro" id="IPR044074">
    <property type="entry name" value="PurU_ACT"/>
</dbReference>
<dbReference type="CDD" id="cd04875">
    <property type="entry name" value="ACT_F4HF-DF"/>
    <property type="match status" value="1"/>
</dbReference>
<comment type="catalytic activity">
    <reaction evidence="3">
        <text>(6R)-10-formyltetrahydrofolate + H2O = (6S)-5,6,7,8-tetrahydrofolate + formate + H(+)</text>
        <dbReference type="Rhea" id="RHEA:19833"/>
        <dbReference type="ChEBI" id="CHEBI:15377"/>
        <dbReference type="ChEBI" id="CHEBI:15378"/>
        <dbReference type="ChEBI" id="CHEBI:15740"/>
        <dbReference type="ChEBI" id="CHEBI:57453"/>
        <dbReference type="ChEBI" id="CHEBI:195366"/>
        <dbReference type="EC" id="3.5.1.10"/>
    </reaction>
</comment>
<evidence type="ECO:0000256" key="1">
    <source>
        <dbReference type="ARBA" id="ARBA00022563"/>
    </source>
</evidence>
<protein>
    <recommendedName>
        <fullName evidence="3 4">Formyltetrahydrofolate deformylase</fullName>
        <ecNumber evidence="3 4">3.5.1.10</ecNumber>
    </recommendedName>
    <alternativeName>
        <fullName evidence="3">Formyl-FH(4) hydrolase</fullName>
    </alternativeName>
</protein>
<dbReference type="Pfam" id="PF01842">
    <property type="entry name" value="ACT"/>
    <property type="match status" value="1"/>
</dbReference>
<dbReference type="InterPro" id="IPR002912">
    <property type="entry name" value="ACT_dom"/>
</dbReference>
<dbReference type="NCBIfam" id="TIGR00655">
    <property type="entry name" value="PurU"/>
    <property type="match status" value="1"/>
</dbReference>
<dbReference type="HAMAP" id="MF_01927">
    <property type="entry name" value="PurU"/>
    <property type="match status" value="1"/>
</dbReference>
<evidence type="ECO:0000256" key="3">
    <source>
        <dbReference type="HAMAP-Rule" id="MF_01927"/>
    </source>
</evidence>
<evidence type="ECO:0000313" key="7">
    <source>
        <dbReference type="Proteomes" id="UP000464178"/>
    </source>
</evidence>
<name>A0A6P2CZR8_9BACT</name>
<dbReference type="InterPro" id="IPR002376">
    <property type="entry name" value="Formyl_transf_N"/>
</dbReference>
<dbReference type="AlphaFoldDB" id="A0A6P2CZR8"/>
<dbReference type="Gene3D" id="3.30.70.260">
    <property type="match status" value="1"/>
</dbReference>
<dbReference type="UniPathway" id="UPA00074">
    <property type="reaction ID" value="UER00170"/>
</dbReference>
<reference evidence="6 7" key="1">
    <citation type="submission" date="2019-05" db="EMBL/GenBank/DDBJ databases">
        <authorList>
            <consortium name="Science for Life Laboratories"/>
        </authorList>
    </citation>
    <scope>NUCLEOTIDE SEQUENCE [LARGE SCALE GENOMIC DNA]</scope>
    <source>
        <strain evidence="6">Soil9</strain>
    </source>
</reference>
<evidence type="ECO:0000259" key="5">
    <source>
        <dbReference type="PROSITE" id="PS51671"/>
    </source>
</evidence>
<feature type="domain" description="ACT" evidence="5">
    <location>
        <begin position="52"/>
        <end position="132"/>
    </location>
</feature>
<proteinExistence type="inferred from homology"/>
<dbReference type="NCBIfam" id="NF004684">
    <property type="entry name" value="PRK06027.1"/>
    <property type="match status" value="1"/>
</dbReference>
<dbReference type="GO" id="GO:0006730">
    <property type="term" value="P:one-carbon metabolic process"/>
    <property type="evidence" value="ECO:0007669"/>
    <property type="project" value="UniProtKB-KW"/>
</dbReference>
<dbReference type="GO" id="GO:0006189">
    <property type="term" value="P:'de novo' IMP biosynthetic process"/>
    <property type="evidence" value="ECO:0007669"/>
    <property type="project" value="UniProtKB-UniRule"/>
</dbReference>
<keyword evidence="7" id="KW-1185">Reference proteome</keyword>
<gene>
    <name evidence="3" type="primary">purU</name>
    <name evidence="6" type="ORF">SOIL9_30760</name>
</gene>
<keyword evidence="3" id="KW-0658">Purine biosynthesis</keyword>
<dbReference type="Gene3D" id="3.40.50.170">
    <property type="entry name" value="Formyl transferase, N-terminal domain"/>
    <property type="match status" value="1"/>
</dbReference>
<dbReference type="PRINTS" id="PR01575">
    <property type="entry name" value="FFH4HYDRLASE"/>
</dbReference>
<evidence type="ECO:0000256" key="4">
    <source>
        <dbReference type="NCBIfam" id="TIGR00655"/>
    </source>
</evidence>
<comment type="pathway">
    <text evidence="3">Purine metabolism; IMP biosynthesis via de novo pathway; formate from 10-formyl-5,6,7,8-tetrahydrofolate: step 1/1.</text>
</comment>
<feature type="active site" evidence="3">
    <location>
        <position position="274"/>
    </location>
</feature>
<dbReference type="PANTHER" id="PTHR42706:SF1">
    <property type="entry name" value="FORMYLTETRAHYDROFOLATE DEFORMYLASE 2, MITOCHONDRIAL"/>
    <property type="match status" value="1"/>
</dbReference>